<organism evidence="2 3">
    <name type="scientific">Pelagomonas calceolata</name>
    <dbReference type="NCBI Taxonomy" id="35677"/>
    <lineage>
        <taxon>Eukaryota</taxon>
        <taxon>Sar</taxon>
        <taxon>Stramenopiles</taxon>
        <taxon>Ochrophyta</taxon>
        <taxon>Pelagophyceae</taxon>
        <taxon>Pelagomonadales</taxon>
        <taxon>Pelagomonadaceae</taxon>
        <taxon>Pelagomonas</taxon>
    </lineage>
</organism>
<proteinExistence type="predicted"/>
<feature type="non-terminal residue" evidence="2">
    <location>
        <position position="1"/>
    </location>
</feature>
<evidence type="ECO:0000313" key="2">
    <source>
        <dbReference type="EMBL" id="CAH0364627.1"/>
    </source>
</evidence>
<sequence>SDTCYVFDGAFPGWNIRVPIGVDCAKITVPSDSRLSGIIAHLPRTNTEVVNEGQLWKITARLPRPSLFALRGPSITAPHRRTSHQLPELRSRTPAPKATAAPSKSERAPCVPPPPTVSTTPPSRAGLFGYDRGHGERPGQSGDQRPWIPNHLRLLRHARGVGPWRRWLLLPA</sequence>
<evidence type="ECO:0000313" key="3">
    <source>
        <dbReference type="Proteomes" id="UP000789595"/>
    </source>
</evidence>
<keyword evidence="3" id="KW-1185">Reference proteome</keyword>
<dbReference type="AlphaFoldDB" id="A0A8J2WQ94"/>
<gene>
    <name evidence="2" type="ORF">PECAL_1P09990</name>
</gene>
<accession>A0A8J2WQ94</accession>
<evidence type="ECO:0000256" key="1">
    <source>
        <dbReference type="SAM" id="MobiDB-lite"/>
    </source>
</evidence>
<dbReference type="EMBL" id="CAKKNE010000001">
    <property type="protein sequence ID" value="CAH0364627.1"/>
    <property type="molecule type" value="Genomic_DNA"/>
</dbReference>
<dbReference type="Proteomes" id="UP000789595">
    <property type="component" value="Unassembled WGS sequence"/>
</dbReference>
<feature type="region of interest" description="Disordered" evidence="1">
    <location>
        <begin position="71"/>
        <end position="124"/>
    </location>
</feature>
<reference evidence="2" key="1">
    <citation type="submission" date="2021-11" db="EMBL/GenBank/DDBJ databases">
        <authorList>
            <consortium name="Genoscope - CEA"/>
            <person name="William W."/>
        </authorList>
    </citation>
    <scope>NUCLEOTIDE SEQUENCE</scope>
</reference>
<protein>
    <submittedName>
        <fullName evidence="2">Uncharacterized protein</fullName>
    </submittedName>
</protein>
<comment type="caution">
    <text evidence="2">The sequence shown here is derived from an EMBL/GenBank/DDBJ whole genome shotgun (WGS) entry which is preliminary data.</text>
</comment>
<name>A0A8J2WQ94_9STRA</name>
<feature type="compositionally biased region" description="Low complexity" evidence="1">
    <location>
        <begin position="92"/>
        <end position="103"/>
    </location>
</feature>